<dbReference type="InterPro" id="IPR036069">
    <property type="entry name" value="DUF34/NIF3_sf"/>
</dbReference>
<dbReference type="Pfam" id="PF01784">
    <property type="entry name" value="DUF34_NIF3"/>
    <property type="match status" value="1"/>
</dbReference>
<dbReference type="GO" id="GO:0005737">
    <property type="term" value="C:cytoplasm"/>
    <property type="evidence" value="ECO:0007669"/>
    <property type="project" value="TreeGrafter"/>
</dbReference>
<sequence length="242" mass="27766">MKLQEIYDFLNTISPFEFQEKWDNSGLIVGDMCREVSQVVVSLDIDEVMIEEAKEGTLFVVHHPLIFGKLSELDFSSYPANLIEKLILKRQSLIAMHTNFDQTHLNRYVFEKILGFELERQEPFLCYASGEWRKEALYTHLKERLGLQYIKSVAPKEKIESIALCTGAGASLMDEVKADCFLTGDIKYHDAMKAESLGLMMVDIGHYESERFFAEIMAEELKVLPILAIIANSKNPFHFETL</sequence>
<reference evidence="3" key="1">
    <citation type="submission" date="2016-10" db="EMBL/GenBank/DDBJ databases">
        <authorList>
            <person name="de Groot N.N."/>
        </authorList>
    </citation>
    <scope>NUCLEOTIDE SEQUENCE</scope>
</reference>
<dbReference type="PANTHER" id="PTHR13799">
    <property type="entry name" value="NGG1 INTERACTING FACTOR 3"/>
    <property type="match status" value="1"/>
</dbReference>
<keyword evidence="2" id="KW-0479">Metal-binding</keyword>
<evidence type="ECO:0008006" key="4">
    <source>
        <dbReference type="Google" id="ProtNLM"/>
    </source>
</evidence>
<comment type="similarity">
    <text evidence="1">Belongs to the GTP cyclohydrolase I type 2/NIF3 family.</text>
</comment>
<proteinExistence type="inferred from homology"/>
<organism evidence="3">
    <name type="scientific">hydrothermal vent metagenome</name>
    <dbReference type="NCBI Taxonomy" id="652676"/>
    <lineage>
        <taxon>unclassified sequences</taxon>
        <taxon>metagenomes</taxon>
        <taxon>ecological metagenomes</taxon>
    </lineage>
</organism>
<dbReference type="NCBIfam" id="TIGR00486">
    <property type="entry name" value="YbgI_SA1388"/>
    <property type="match status" value="1"/>
</dbReference>
<evidence type="ECO:0000256" key="2">
    <source>
        <dbReference type="ARBA" id="ARBA00022723"/>
    </source>
</evidence>
<gene>
    <name evidence="3" type="ORF">MNB_SV-4-1123</name>
</gene>
<name>A0A1W1E8I6_9ZZZZ</name>
<accession>A0A1W1E8I6</accession>
<evidence type="ECO:0000313" key="3">
    <source>
        <dbReference type="EMBL" id="SFV90285.1"/>
    </source>
</evidence>
<protein>
    <recommendedName>
        <fullName evidence="4">Nif3-like dinuclear metal center hexameric protein</fullName>
    </recommendedName>
</protein>
<dbReference type="PANTHER" id="PTHR13799:SF14">
    <property type="entry name" value="GTP CYCLOHYDROLASE 1 TYPE 2 HOMOLOG"/>
    <property type="match status" value="1"/>
</dbReference>
<evidence type="ECO:0000256" key="1">
    <source>
        <dbReference type="ARBA" id="ARBA00006964"/>
    </source>
</evidence>
<dbReference type="SUPFAM" id="SSF102705">
    <property type="entry name" value="NIF3 (NGG1p interacting factor 3)-like"/>
    <property type="match status" value="1"/>
</dbReference>
<dbReference type="Gene3D" id="3.40.1390.30">
    <property type="entry name" value="NIF3 (NGG1p interacting factor 3)-like"/>
    <property type="match status" value="2"/>
</dbReference>
<dbReference type="AlphaFoldDB" id="A0A1W1E8I6"/>
<dbReference type="InterPro" id="IPR002678">
    <property type="entry name" value="DUF34/NIF3"/>
</dbReference>
<dbReference type="GO" id="GO:0046872">
    <property type="term" value="F:metal ion binding"/>
    <property type="evidence" value="ECO:0007669"/>
    <property type="project" value="UniProtKB-KW"/>
</dbReference>
<dbReference type="FunFam" id="3.40.1390.30:FF:000001">
    <property type="entry name" value="GTP cyclohydrolase 1 type 2"/>
    <property type="match status" value="1"/>
</dbReference>
<dbReference type="EMBL" id="FPIB01000012">
    <property type="protein sequence ID" value="SFV90285.1"/>
    <property type="molecule type" value="Genomic_DNA"/>
</dbReference>